<dbReference type="InterPro" id="IPR009732">
    <property type="entry name" value="DUF1304"/>
</dbReference>
<feature type="transmembrane region" description="Helical" evidence="4">
    <location>
        <begin position="157"/>
        <end position="177"/>
    </location>
</feature>
<comment type="similarity">
    <text evidence="1">Belongs to the type-I restriction system S methylase family.</text>
</comment>
<keyword evidence="3" id="KW-0238">DNA-binding</keyword>
<feature type="transmembrane region" description="Helical" evidence="4">
    <location>
        <begin position="217"/>
        <end position="244"/>
    </location>
</feature>
<evidence type="ECO:0000256" key="4">
    <source>
        <dbReference type="SAM" id="Phobius"/>
    </source>
</evidence>
<name>A0A2U1D9E6_9LACO</name>
<protein>
    <submittedName>
        <fullName evidence="6">Putative membrane protein</fullName>
    </submittedName>
</protein>
<dbReference type="PANTHER" id="PTHR38446:SF1">
    <property type="entry name" value="BLL0914 PROTEIN"/>
    <property type="match status" value="1"/>
</dbReference>
<comment type="caution">
    <text evidence="6">The sequence shown here is derived from an EMBL/GenBank/DDBJ whole genome shotgun (WGS) entry which is preliminary data.</text>
</comment>
<dbReference type="Proteomes" id="UP000245433">
    <property type="component" value="Unassembled WGS sequence"/>
</dbReference>
<feature type="transmembrane region" description="Helical" evidence="4">
    <location>
        <begin position="256"/>
        <end position="273"/>
    </location>
</feature>
<dbReference type="GO" id="GO:0009307">
    <property type="term" value="P:DNA restriction-modification system"/>
    <property type="evidence" value="ECO:0007669"/>
    <property type="project" value="UniProtKB-KW"/>
</dbReference>
<keyword evidence="7" id="KW-1185">Reference proteome</keyword>
<accession>A0A2U1D9E6</accession>
<dbReference type="GO" id="GO:0003677">
    <property type="term" value="F:DNA binding"/>
    <property type="evidence" value="ECO:0007669"/>
    <property type="project" value="UniProtKB-KW"/>
</dbReference>
<keyword evidence="4" id="KW-0472">Membrane</keyword>
<evidence type="ECO:0000259" key="5">
    <source>
        <dbReference type="Pfam" id="PF01420"/>
    </source>
</evidence>
<feature type="domain" description="Type I restriction modification DNA specificity" evidence="5">
    <location>
        <begin position="16"/>
        <end position="131"/>
    </location>
</feature>
<dbReference type="Gene3D" id="3.90.220.20">
    <property type="entry name" value="DNA methylase specificity domains"/>
    <property type="match status" value="1"/>
</dbReference>
<evidence type="ECO:0000256" key="1">
    <source>
        <dbReference type="ARBA" id="ARBA00010923"/>
    </source>
</evidence>
<dbReference type="PANTHER" id="PTHR38446">
    <property type="entry name" value="BLL0914 PROTEIN"/>
    <property type="match status" value="1"/>
</dbReference>
<dbReference type="InterPro" id="IPR000055">
    <property type="entry name" value="Restrct_endonuc_typeI_TRD"/>
</dbReference>
<evidence type="ECO:0000256" key="3">
    <source>
        <dbReference type="ARBA" id="ARBA00023125"/>
    </source>
</evidence>
<organism evidence="6 7">
    <name type="scientific">Convivina intestini</name>
    <dbReference type="NCBI Taxonomy" id="1505726"/>
    <lineage>
        <taxon>Bacteria</taxon>
        <taxon>Bacillati</taxon>
        <taxon>Bacillota</taxon>
        <taxon>Bacilli</taxon>
        <taxon>Lactobacillales</taxon>
        <taxon>Lactobacillaceae</taxon>
        <taxon>Convivina</taxon>
    </lineage>
</organism>
<evidence type="ECO:0000313" key="7">
    <source>
        <dbReference type="Proteomes" id="UP000245433"/>
    </source>
</evidence>
<keyword evidence="4" id="KW-1133">Transmembrane helix</keyword>
<keyword evidence="2" id="KW-0680">Restriction system</keyword>
<keyword evidence="4" id="KW-0812">Transmembrane</keyword>
<proteinExistence type="inferred from homology"/>
<evidence type="ECO:0000313" key="6">
    <source>
        <dbReference type="EMBL" id="PVY84295.1"/>
    </source>
</evidence>
<dbReference type="Pfam" id="PF06993">
    <property type="entry name" value="DUF1304"/>
    <property type="match status" value="1"/>
</dbReference>
<sequence length="274" mass="31437">MTKQDGKIYFLRQRLSKEGQSKTRVLKTKHLLLSIAATVGKPVINYVKIGVHDGFLIFLDPKFDLNFMFQWLELFRPYWNRYGQPGSQINLNTDIVQNQKIYIPKLEEQTQISNILELTDNLITVNQRELKMLRRLLNPGTCIISVKFFNLKRMLNMTYLINILSILVAIEFFYIMYLETFATQSKTTGRVFGMSSEKLADKNIQTLFKNQGIYNGLLGIGIIYSVFLLPSMLLPIMIYIIAVALYGSFSSGNKSIVFKQAGLAMVVTLLLLLH</sequence>
<dbReference type="AlphaFoldDB" id="A0A2U1D9E6"/>
<dbReference type="SUPFAM" id="SSF116734">
    <property type="entry name" value="DNA methylase specificity domain"/>
    <property type="match status" value="1"/>
</dbReference>
<dbReference type="InterPro" id="IPR044946">
    <property type="entry name" value="Restrct_endonuc_typeI_TRD_sf"/>
</dbReference>
<reference evidence="6 7" key="1">
    <citation type="submission" date="2018-04" db="EMBL/GenBank/DDBJ databases">
        <title>Genomic Encyclopedia of Type Strains, Phase IV (KMG-IV): sequencing the most valuable type-strain genomes for metagenomic binning, comparative biology and taxonomic classification.</title>
        <authorList>
            <person name="Goeker M."/>
        </authorList>
    </citation>
    <scope>NUCLEOTIDE SEQUENCE [LARGE SCALE GENOMIC DNA]</scope>
    <source>
        <strain evidence="6 7">DSM 28795</strain>
    </source>
</reference>
<dbReference type="Pfam" id="PF01420">
    <property type="entry name" value="Methylase_S"/>
    <property type="match status" value="1"/>
</dbReference>
<evidence type="ECO:0000256" key="2">
    <source>
        <dbReference type="ARBA" id="ARBA00022747"/>
    </source>
</evidence>
<dbReference type="EMBL" id="QEKT01000004">
    <property type="protein sequence ID" value="PVY84295.1"/>
    <property type="molecule type" value="Genomic_DNA"/>
</dbReference>
<gene>
    <name evidence="6" type="ORF">C7384_10439</name>
</gene>
<dbReference type="Gene3D" id="1.10.287.1120">
    <property type="entry name" value="Bipartite methylase S protein"/>
    <property type="match status" value="1"/>
</dbReference>